<keyword evidence="7" id="KW-0675">Receptor</keyword>
<feature type="transmembrane region" description="Helical" evidence="8">
    <location>
        <begin position="121"/>
        <end position="143"/>
    </location>
</feature>
<evidence type="ECO:0000256" key="5">
    <source>
        <dbReference type="ARBA" id="ARBA00022989"/>
    </source>
</evidence>
<comment type="subcellular location">
    <subcellularLocation>
        <location evidence="1">Cell membrane</location>
        <topology evidence="1">Multi-pass membrane protein</topology>
    </subcellularLocation>
</comment>
<dbReference type="GO" id="GO:0050916">
    <property type="term" value="P:sensory perception of sweet taste"/>
    <property type="evidence" value="ECO:0007669"/>
    <property type="project" value="UniProtKB-ARBA"/>
</dbReference>
<keyword evidence="6 8" id="KW-0472">Membrane</keyword>
<organism evidence="9">
    <name type="scientific">Timema californicum</name>
    <name type="common">California timema</name>
    <name type="synonym">Walking stick</name>
    <dbReference type="NCBI Taxonomy" id="61474"/>
    <lineage>
        <taxon>Eukaryota</taxon>
        <taxon>Metazoa</taxon>
        <taxon>Ecdysozoa</taxon>
        <taxon>Arthropoda</taxon>
        <taxon>Hexapoda</taxon>
        <taxon>Insecta</taxon>
        <taxon>Pterygota</taxon>
        <taxon>Neoptera</taxon>
        <taxon>Polyneoptera</taxon>
        <taxon>Phasmatodea</taxon>
        <taxon>Timematodea</taxon>
        <taxon>Timematoidea</taxon>
        <taxon>Timematidae</taxon>
        <taxon>Timema</taxon>
    </lineage>
</organism>
<evidence type="ECO:0000256" key="8">
    <source>
        <dbReference type="SAM" id="Phobius"/>
    </source>
</evidence>
<evidence type="ECO:0000256" key="7">
    <source>
        <dbReference type="ARBA" id="ARBA00023170"/>
    </source>
</evidence>
<dbReference type="Pfam" id="PF06151">
    <property type="entry name" value="Trehalose_recp"/>
    <property type="match status" value="1"/>
</dbReference>
<evidence type="ECO:0000256" key="1">
    <source>
        <dbReference type="ARBA" id="ARBA00004651"/>
    </source>
</evidence>
<dbReference type="EMBL" id="OE182380">
    <property type="protein sequence ID" value="CAD7574454.1"/>
    <property type="molecule type" value="Genomic_DNA"/>
</dbReference>
<accession>A0A7R9J8B9</accession>
<dbReference type="PANTHER" id="PTHR21421">
    <property type="entry name" value="GUSTATORY RECEPTOR"/>
    <property type="match status" value="1"/>
</dbReference>
<dbReference type="InterPro" id="IPR009318">
    <property type="entry name" value="Gustatory_rcpt"/>
</dbReference>
<keyword evidence="5 8" id="KW-1133">Transmembrane helix</keyword>
<protein>
    <submittedName>
        <fullName evidence="9">(California timema) hypothetical protein</fullName>
    </submittedName>
</protein>
<dbReference type="GO" id="GO:0005886">
    <property type="term" value="C:plasma membrane"/>
    <property type="evidence" value="ECO:0007669"/>
    <property type="project" value="UniProtKB-SubCell"/>
</dbReference>
<name>A0A7R9J8B9_TIMCA</name>
<reference evidence="9" key="1">
    <citation type="submission" date="2020-11" db="EMBL/GenBank/DDBJ databases">
        <authorList>
            <person name="Tran Van P."/>
        </authorList>
    </citation>
    <scope>NUCLEOTIDE SEQUENCE</scope>
</reference>
<evidence type="ECO:0000313" key="9">
    <source>
        <dbReference type="EMBL" id="CAD7574454.1"/>
    </source>
</evidence>
<comment type="similarity">
    <text evidence="2">Belongs to the insect chemoreceptor superfamily. Gustatory receptor (GR) family. Gr5a subfamily.</text>
</comment>
<keyword evidence="3" id="KW-1003">Cell membrane</keyword>
<dbReference type="GO" id="GO:0008527">
    <property type="term" value="F:taste receptor activity"/>
    <property type="evidence" value="ECO:0007669"/>
    <property type="project" value="InterPro"/>
</dbReference>
<proteinExistence type="inferred from homology"/>
<gene>
    <name evidence="9" type="ORF">TCMB3V08_LOCUS7065</name>
</gene>
<evidence type="ECO:0000256" key="3">
    <source>
        <dbReference type="ARBA" id="ARBA00022475"/>
    </source>
</evidence>
<evidence type="ECO:0000256" key="2">
    <source>
        <dbReference type="ARBA" id="ARBA00005327"/>
    </source>
</evidence>
<evidence type="ECO:0000256" key="6">
    <source>
        <dbReference type="ARBA" id="ARBA00023136"/>
    </source>
</evidence>
<keyword evidence="4 8" id="KW-0812">Transmembrane</keyword>
<evidence type="ECO:0000256" key="4">
    <source>
        <dbReference type="ARBA" id="ARBA00022692"/>
    </source>
</evidence>
<sequence length="249" mass="28193">MPRDIIVRKCRVSDVTRLNADKDPEVSRRKEQPCDNNAFHRAISQTLVMGQCLSLLPEKPPPVHPTEIRTSISPSSEVELNTTSALANYATEPGYLCPFFRRQFRDVAVRANRFRWLSLRVLYTFVTLSVSVAMSLRASTGVFTRRSGFQEIVRAVFYLSASLEGVLTLQMARDWPSLVSGWGKVDRAMKDRYGYPPRMRRSVVTITAVMFGYMLGYKGAEGGSKFTIYSWVPSPEVDRYGHDITFSMG</sequence>
<dbReference type="AlphaFoldDB" id="A0A7R9J8B9"/>
<dbReference type="PANTHER" id="PTHR21421:SF29">
    <property type="entry name" value="GUSTATORY RECEPTOR 5A FOR TREHALOSE-RELATED"/>
    <property type="match status" value="1"/>
</dbReference>